<reference evidence="1 2" key="1">
    <citation type="submission" date="2023-07" db="EMBL/GenBank/DDBJ databases">
        <title>Sorghum-associated microbial communities from plants grown in Nebraska, USA.</title>
        <authorList>
            <person name="Schachtman D."/>
        </authorList>
    </citation>
    <scope>NUCLEOTIDE SEQUENCE [LARGE SCALE GENOMIC DNA]</scope>
    <source>
        <strain evidence="1 2">BE190</strain>
    </source>
</reference>
<gene>
    <name evidence="1" type="ORF">J2X05_000607</name>
</gene>
<dbReference type="Proteomes" id="UP001253595">
    <property type="component" value="Unassembled WGS sequence"/>
</dbReference>
<evidence type="ECO:0000313" key="1">
    <source>
        <dbReference type="EMBL" id="MDR7088604.1"/>
    </source>
</evidence>
<evidence type="ECO:0000313" key="2">
    <source>
        <dbReference type="Proteomes" id="UP001253595"/>
    </source>
</evidence>
<organism evidence="1 2">
    <name type="scientific">Cellvibrio fibrivorans</name>
    <dbReference type="NCBI Taxonomy" id="126350"/>
    <lineage>
        <taxon>Bacteria</taxon>
        <taxon>Pseudomonadati</taxon>
        <taxon>Pseudomonadota</taxon>
        <taxon>Gammaproteobacteria</taxon>
        <taxon>Cellvibrionales</taxon>
        <taxon>Cellvibrionaceae</taxon>
        <taxon>Cellvibrio</taxon>
    </lineage>
</organism>
<evidence type="ECO:0008006" key="3">
    <source>
        <dbReference type="Google" id="ProtNLM"/>
    </source>
</evidence>
<name>A0ABU1UTU1_9GAMM</name>
<dbReference type="EMBL" id="JAVDVX010000001">
    <property type="protein sequence ID" value="MDR7088604.1"/>
    <property type="molecule type" value="Genomic_DNA"/>
</dbReference>
<sequence>MAGVKDSMIQSAESLADALGITPEELDILHYEIDTEESSDGLIYCYRLEFSEECPLHILDKILGLEDGRVVRVNPAVFDYERYDYEERFNAVTDNDSPIDHFSNELACLKKLLELPVSPDIEPILYRQIFISTIGLMETFLSDTFINQTMDEDIYFRNFISTHPEFGKRKFELRDIFKESEKLKDSAKIVMLDMIYHKLPEVREMYRSTFEMDFPSIKTMFGYVRDRHDLVHRSGKRKDGSLLVIEKSSLLIMISDTESFIDSVAKNMSDSYINLIF</sequence>
<accession>A0ABU1UTU1</accession>
<proteinExistence type="predicted"/>
<comment type="caution">
    <text evidence="1">The sequence shown here is derived from an EMBL/GenBank/DDBJ whole genome shotgun (WGS) entry which is preliminary data.</text>
</comment>
<dbReference type="RefSeq" id="WP_310068450.1">
    <property type="nucleotide sequence ID" value="NZ_JAVDVX010000001.1"/>
</dbReference>
<keyword evidence="2" id="KW-1185">Reference proteome</keyword>
<protein>
    <recommendedName>
        <fullName evidence="3">RiboL-PSP-HEPN domain-containing protein</fullName>
    </recommendedName>
</protein>